<evidence type="ECO:0000313" key="1">
    <source>
        <dbReference type="EMBL" id="KZN49735.1"/>
    </source>
</evidence>
<gene>
    <name evidence="1" type="ORF">N476_18255</name>
</gene>
<evidence type="ECO:0000313" key="2">
    <source>
        <dbReference type="Proteomes" id="UP000076503"/>
    </source>
</evidence>
<evidence type="ECO:0008006" key="3">
    <source>
        <dbReference type="Google" id="ProtNLM"/>
    </source>
</evidence>
<dbReference type="InterPro" id="IPR010710">
    <property type="entry name" value="DUF1289"/>
</dbReference>
<dbReference type="Pfam" id="PF06945">
    <property type="entry name" value="DUF1289"/>
    <property type="match status" value="1"/>
</dbReference>
<proteinExistence type="predicted"/>
<dbReference type="OrthoDB" id="9811423at2"/>
<dbReference type="PATRIC" id="fig|1365251.3.peg.2955"/>
<name>A0A167DXW9_9GAMM</name>
<accession>A0A167DXW9</accession>
<dbReference type="Proteomes" id="UP000076503">
    <property type="component" value="Unassembled WGS sequence"/>
</dbReference>
<reference evidence="1 2" key="1">
    <citation type="submission" date="2013-07" db="EMBL/GenBank/DDBJ databases">
        <title>Comparative Genomic and Metabolomic Analysis of Twelve Strains of Pseudoalteromonas luteoviolacea.</title>
        <authorList>
            <person name="Vynne N.G."/>
            <person name="Mansson M."/>
            <person name="Gram L."/>
        </authorList>
    </citation>
    <scope>NUCLEOTIDE SEQUENCE [LARGE SCALE GENOMIC DNA]</scope>
    <source>
        <strain evidence="1 2">H33</strain>
    </source>
</reference>
<dbReference type="PANTHER" id="PTHR35175">
    <property type="entry name" value="DUF1289 DOMAIN-CONTAINING PROTEIN"/>
    <property type="match status" value="1"/>
</dbReference>
<dbReference type="PANTHER" id="PTHR35175:SF2">
    <property type="entry name" value="DUF1289 DOMAIN-CONTAINING PROTEIN"/>
    <property type="match status" value="1"/>
</dbReference>
<organism evidence="1 2">
    <name type="scientific">Pseudoalteromonas luteoviolacea H33</name>
    <dbReference type="NCBI Taxonomy" id="1365251"/>
    <lineage>
        <taxon>Bacteria</taxon>
        <taxon>Pseudomonadati</taxon>
        <taxon>Pseudomonadota</taxon>
        <taxon>Gammaproteobacteria</taxon>
        <taxon>Alteromonadales</taxon>
        <taxon>Pseudoalteromonadaceae</taxon>
        <taxon>Pseudoalteromonas</taxon>
    </lineage>
</organism>
<sequence length="72" mass="8231">MTNKTSESKEQSPSPCIRNCCLDSQDICIGCLRSIDEIVGWSGKSEDEKQQILNRCKIREQQRRQAKTMKGI</sequence>
<dbReference type="RefSeq" id="WP_063362354.1">
    <property type="nucleotide sequence ID" value="NZ_AUXZ01000080.1"/>
</dbReference>
<protein>
    <recommendedName>
        <fullName evidence="3">DUF1289 domain-containing protein</fullName>
    </recommendedName>
</protein>
<dbReference type="AlphaFoldDB" id="A0A167DXW9"/>
<comment type="caution">
    <text evidence="1">The sequence shown here is derived from an EMBL/GenBank/DDBJ whole genome shotgun (WGS) entry which is preliminary data.</text>
</comment>
<dbReference type="EMBL" id="AUXZ01000080">
    <property type="protein sequence ID" value="KZN49735.1"/>
    <property type="molecule type" value="Genomic_DNA"/>
</dbReference>